<keyword evidence="1" id="KW-0732">Signal</keyword>
<name>A0A1I7UXF9_9PELO</name>
<feature type="signal peptide" evidence="1">
    <location>
        <begin position="1"/>
        <end position="17"/>
    </location>
</feature>
<proteinExistence type="predicted"/>
<accession>A0A1I7UXF9</accession>
<reference evidence="3" key="1">
    <citation type="submission" date="2016-11" db="UniProtKB">
        <authorList>
            <consortium name="WormBaseParasite"/>
        </authorList>
    </citation>
    <scope>IDENTIFICATION</scope>
</reference>
<feature type="chain" id="PRO_5009309484" evidence="1">
    <location>
        <begin position="18"/>
        <end position="130"/>
    </location>
</feature>
<sequence>MRILLVLFPFLARFTDTCAPTRAATPIVCPCATDEVALLDRIDGSGDPANYIQPVGTVADADSNMCPLVYTVECTPPSAGTVTMSFQDQISGLIEAQSLNLTCTDGNWLYTDPNAGQTLVVSVACQFAPA</sequence>
<dbReference type="Proteomes" id="UP000095282">
    <property type="component" value="Unplaced"/>
</dbReference>
<evidence type="ECO:0000313" key="2">
    <source>
        <dbReference type="Proteomes" id="UP000095282"/>
    </source>
</evidence>
<dbReference type="WBParaSite" id="Csp11.Scaffold630.g20309.t1">
    <property type="protein sequence ID" value="Csp11.Scaffold630.g20309.t1"/>
    <property type="gene ID" value="Csp11.Scaffold630.g20309"/>
</dbReference>
<dbReference type="eggNOG" id="ENOG502TIQK">
    <property type="taxonomic scope" value="Eukaryota"/>
</dbReference>
<keyword evidence="2" id="KW-1185">Reference proteome</keyword>
<evidence type="ECO:0000313" key="3">
    <source>
        <dbReference type="WBParaSite" id="Csp11.Scaffold630.g20309.t1"/>
    </source>
</evidence>
<dbReference type="AlphaFoldDB" id="A0A1I7UXF9"/>
<protein>
    <submittedName>
        <fullName evidence="3">C6 domain-containing protein</fullName>
    </submittedName>
</protein>
<evidence type="ECO:0000256" key="1">
    <source>
        <dbReference type="SAM" id="SignalP"/>
    </source>
</evidence>
<organism evidence="2 3">
    <name type="scientific">Caenorhabditis tropicalis</name>
    <dbReference type="NCBI Taxonomy" id="1561998"/>
    <lineage>
        <taxon>Eukaryota</taxon>
        <taxon>Metazoa</taxon>
        <taxon>Ecdysozoa</taxon>
        <taxon>Nematoda</taxon>
        <taxon>Chromadorea</taxon>
        <taxon>Rhabditida</taxon>
        <taxon>Rhabditina</taxon>
        <taxon>Rhabditomorpha</taxon>
        <taxon>Rhabditoidea</taxon>
        <taxon>Rhabditidae</taxon>
        <taxon>Peloderinae</taxon>
        <taxon>Caenorhabditis</taxon>
    </lineage>
</organism>